<keyword evidence="5" id="KW-0106">Calcium</keyword>
<dbReference type="Proteomes" id="UP000218831">
    <property type="component" value="Unassembled WGS sequence"/>
</dbReference>
<evidence type="ECO:0000256" key="5">
    <source>
        <dbReference type="PIRSR" id="PIRSR001227-2"/>
    </source>
</evidence>
<dbReference type="GO" id="GO:0017000">
    <property type="term" value="P:antibiotic biosynthetic process"/>
    <property type="evidence" value="ECO:0007669"/>
    <property type="project" value="InterPro"/>
</dbReference>
<evidence type="ECO:0000256" key="2">
    <source>
        <dbReference type="ARBA" id="ARBA00022801"/>
    </source>
</evidence>
<dbReference type="InterPro" id="IPR023343">
    <property type="entry name" value="Penicillin_amidase_dom1"/>
</dbReference>
<dbReference type="InterPro" id="IPR043146">
    <property type="entry name" value="Penicillin_amidase_N_B-knob"/>
</dbReference>
<dbReference type="Gene3D" id="2.30.120.10">
    <property type="match status" value="1"/>
</dbReference>
<accession>A0A2A2GG88</accession>
<dbReference type="SUPFAM" id="SSF56235">
    <property type="entry name" value="N-terminal nucleophile aminohydrolases (Ntn hydrolases)"/>
    <property type="match status" value="1"/>
</dbReference>
<evidence type="ECO:0000313" key="7">
    <source>
        <dbReference type="Proteomes" id="UP000218831"/>
    </source>
</evidence>
<dbReference type="GO" id="GO:0016811">
    <property type="term" value="F:hydrolase activity, acting on carbon-nitrogen (but not peptide) bonds, in linear amides"/>
    <property type="evidence" value="ECO:0007669"/>
    <property type="project" value="InterPro"/>
</dbReference>
<dbReference type="InterPro" id="IPR002692">
    <property type="entry name" value="S45"/>
</dbReference>
<feature type="binding site" evidence="5">
    <location>
        <position position="325"/>
    </location>
    <ligand>
        <name>Ca(2+)</name>
        <dbReference type="ChEBI" id="CHEBI:29108"/>
    </ligand>
</feature>
<name>A0A2A2GG88_9BACT</name>
<dbReference type="CDD" id="cd03747">
    <property type="entry name" value="Ntn_PGA_like"/>
    <property type="match status" value="1"/>
</dbReference>
<dbReference type="InterPro" id="IPR014395">
    <property type="entry name" value="Pen/GL7ACA/AHL_acylase"/>
</dbReference>
<feature type="binding site" evidence="5">
    <location>
        <position position="322"/>
    </location>
    <ligand>
        <name>Ca(2+)</name>
        <dbReference type="ChEBI" id="CHEBI:29108"/>
    </ligand>
</feature>
<dbReference type="InterPro" id="IPR043147">
    <property type="entry name" value="Penicillin_amidase_A-knob"/>
</dbReference>
<comment type="similarity">
    <text evidence="1">Belongs to the peptidase S45 family.</text>
</comment>
<dbReference type="AlphaFoldDB" id="A0A2A2GG88"/>
<dbReference type="PANTHER" id="PTHR34218:SF4">
    <property type="entry name" value="ACYL-HOMOSERINE LACTONE ACYLASE QUIP"/>
    <property type="match status" value="1"/>
</dbReference>
<dbReference type="Gene3D" id="1.10.439.10">
    <property type="entry name" value="Penicillin Amidohydrolase, domain 1"/>
    <property type="match status" value="1"/>
</dbReference>
<dbReference type="PIRSF" id="PIRSF001227">
    <property type="entry name" value="Pen_acylase"/>
    <property type="match status" value="1"/>
</dbReference>
<dbReference type="OrthoDB" id="9759796at2"/>
<evidence type="ECO:0000313" key="6">
    <source>
        <dbReference type="EMBL" id="PAU95792.1"/>
    </source>
</evidence>
<comment type="cofactor">
    <cofactor evidence="5">
        <name>Ca(2+)</name>
        <dbReference type="ChEBI" id="CHEBI:29108"/>
    </cofactor>
    <text evidence="5">Binds 1 Ca(2+) ion per dimer.</text>
</comment>
<sequence length="813" mass="93302">MNKFLRIALFLLILIVGIGSLAIYWTFYRPLPDYQATQEHSEINQQVDIHWDTHGIPHIYADNKNDLYYALGYMHAQDRLWQMTLSQMAAEGRFAEFLGKDLLPYDKLQRTLGFWEIAQRIAPTISDSTQNLLQAYSAGVNSYVKNNPKSLPIQFTLADMEPIPWTPTHSIALARMMAWELNLAWKSELNYAYFAEHLSEEKFAQLLPDNRFLSSNLSTDSSWAQTLMPLVEKNERLNKIMGRQGSHVGSNAWAVSAEKSSTESPLLAGDPHLGLNMPGKWYETHLNVNSRNLSGATLAGAPIVILGQNDHLAWSLTNIMLDETDFFVEAVNTKNPNEYVIDSLANEAVYDEFQIQKEVIKIKGADDTLFTRKLTNHGPVISDVYPEQEYTKDRVISMQWTGYEVSNEIEALLTMNWAQSFDEFRKGAYNFKVPGQNFIYADKAGNIAQLSMANIPIRDENPILLREGWNTEHDWQGYVPDEQLPTVINPERGWVANANTSPADDDYPYYISVYWEPGSRIDRIEQYLTENEQLSPQLFQQMQNDSYSRFSQELSQLILPVLKNSSQQEFDTAISYLENWDFSYDKSETAASIMDVFLIHLAKNTFVDEMGETGYENFVRFSSMPIRALNRFLINGSTFFDNINTEDTTETRDDMIRKSMAEAIDFLQRNYGDEPFEWRWEQLHTITFKPQLFGEAAEDPNAPQALQLIVNNLLNNGPHPVSGHDMSINNGEYSWNDPYEMVLGPSIRRIVDFSDLSKTWSINPTGQSGNPLSQYYGDQTESWLNGQYKFLYQDSTFFDENQFKTMTFIPGNQ</sequence>
<dbReference type="EMBL" id="NSKE01000001">
    <property type="protein sequence ID" value="PAU95792.1"/>
    <property type="molecule type" value="Genomic_DNA"/>
</dbReference>
<dbReference type="GO" id="GO:0046872">
    <property type="term" value="F:metal ion binding"/>
    <property type="evidence" value="ECO:0007669"/>
    <property type="project" value="UniProtKB-KW"/>
</dbReference>
<proteinExistence type="inferred from homology"/>
<dbReference type="Gene3D" id="3.60.20.10">
    <property type="entry name" value="Glutamine Phosphoribosylpyrophosphate, subunit 1, domain 1"/>
    <property type="match status" value="1"/>
</dbReference>
<keyword evidence="3" id="KW-0865">Zymogen</keyword>
<reference evidence="6 7" key="1">
    <citation type="submission" date="2017-08" db="EMBL/GenBank/DDBJ databases">
        <title>Aliifodinibius alkalisoli sp. nov., isolated from saline alkaline soil.</title>
        <authorList>
            <person name="Liu D."/>
            <person name="Zhang G."/>
        </authorList>
    </citation>
    <scope>NUCLEOTIDE SEQUENCE [LARGE SCALE GENOMIC DNA]</scope>
    <source>
        <strain evidence="6 7">WN023</strain>
    </source>
</reference>
<dbReference type="PANTHER" id="PTHR34218">
    <property type="entry name" value="PEPTIDASE S45 PENICILLIN AMIDASE"/>
    <property type="match status" value="1"/>
</dbReference>
<organism evidence="6 7">
    <name type="scientific">Fodinibius salipaludis</name>
    <dbReference type="NCBI Taxonomy" id="2032627"/>
    <lineage>
        <taxon>Bacteria</taxon>
        <taxon>Pseudomonadati</taxon>
        <taxon>Balneolota</taxon>
        <taxon>Balneolia</taxon>
        <taxon>Balneolales</taxon>
        <taxon>Balneolaceae</taxon>
        <taxon>Fodinibius</taxon>
    </lineage>
</organism>
<dbReference type="InterPro" id="IPR029055">
    <property type="entry name" value="Ntn_hydrolases_N"/>
</dbReference>
<dbReference type="RefSeq" id="WP_095605036.1">
    <property type="nucleotide sequence ID" value="NZ_NSKE01000001.1"/>
</dbReference>
<evidence type="ECO:0000256" key="1">
    <source>
        <dbReference type="ARBA" id="ARBA00006586"/>
    </source>
</evidence>
<evidence type="ECO:0000256" key="4">
    <source>
        <dbReference type="PIRSR" id="PIRSR001227-1"/>
    </source>
</evidence>
<dbReference type="Gene3D" id="1.10.1400.10">
    <property type="match status" value="1"/>
</dbReference>
<keyword evidence="2" id="KW-0378">Hydrolase</keyword>
<comment type="caution">
    <text evidence="6">The sequence shown here is derived from an EMBL/GenBank/DDBJ whole genome shotgun (WGS) entry which is preliminary data.</text>
</comment>
<keyword evidence="5" id="KW-0479">Metal-binding</keyword>
<feature type="binding site" evidence="5">
    <location>
        <position position="188"/>
    </location>
    <ligand>
        <name>Ca(2+)</name>
        <dbReference type="ChEBI" id="CHEBI:29108"/>
    </ligand>
</feature>
<keyword evidence="7" id="KW-1185">Reference proteome</keyword>
<feature type="active site" description="Nucleophile" evidence="4">
    <location>
        <position position="250"/>
    </location>
</feature>
<protein>
    <submittedName>
        <fullName evidence="6">Penicillin acylase family protein</fullName>
    </submittedName>
</protein>
<dbReference type="Pfam" id="PF01804">
    <property type="entry name" value="Penicil_amidase"/>
    <property type="match status" value="1"/>
</dbReference>
<evidence type="ECO:0000256" key="3">
    <source>
        <dbReference type="ARBA" id="ARBA00023145"/>
    </source>
</evidence>
<gene>
    <name evidence="6" type="ORF">CK503_01660</name>
</gene>